<keyword evidence="6" id="KW-1185">Reference proteome</keyword>
<dbReference type="Gene3D" id="3.40.50.2300">
    <property type="match status" value="2"/>
</dbReference>
<feature type="domain" description="HTH lacI-type" evidence="4">
    <location>
        <begin position="4"/>
        <end position="58"/>
    </location>
</feature>
<evidence type="ECO:0000313" key="5">
    <source>
        <dbReference type="EMBL" id="MBE1613104.1"/>
    </source>
</evidence>
<dbReference type="InterPro" id="IPR010982">
    <property type="entry name" value="Lambda_DNA-bd_dom_sf"/>
</dbReference>
<dbReference type="SUPFAM" id="SSF47413">
    <property type="entry name" value="lambda repressor-like DNA-binding domains"/>
    <property type="match status" value="1"/>
</dbReference>
<dbReference type="Pfam" id="PF13377">
    <property type="entry name" value="Peripla_BP_3"/>
    <property type="match status" value="1"/>
</dbReference>
<dbReference type="GO" id="GO:0000976">
    <property type="term" value="F:transcription cis-regulatory region binding"/>
    <property type="evidence" value="ECO:0007669"/>
    <property type="project" value="TreeGrafter"/>
</dbReference>
<keyword evidence="1" id="KW-0805">Transcription regulation</keyword>
<proteinExistence type="predicted"/>
<name>A0A927N6R5_9ACTN</name>
<dbReference type="SUPFAM" id="SSF53822">
    <property type="entry name" value="Periplasmic binding protein-like I"/>
    <property type="match status" value="1"/>
</dbReference>
<dbReference type="PANTHER" id="PTHR30146:SF109">
    <property type="entry name" value="HTH-TYPE TRANSCRIPTIONAL REGULATOR GALS"/>
    <property type="match status" value="1"/>
</dbReference>
<dbReference type="InterPro" id="IPR028082">
    <property type="entry name" value="Peripla_BP_I"/>
</dbReference>
<dbReference type="SMART" id="SM00354">
    <property type="entry name" value="HTH_LACI"/>
    <property type="match status" value="1"/>
</dbReference>
<evidence type="ECO:0000259" key="4">
    <source>
        <dbReference type="PROSITE" id="PS50932"/>
    </source>
</evidence>
<dbReference type="InterPro" id="IPR046335">
    <property type="entry name" value="LacI/GalR-like_sensor"/>
</dbReference>
<gene>
    <name evidence="5" type="ORF">HEB94_009952</name>
</gene>
<evidence type="ECO:0000256" key="2">
    <source>
        <dbReference type="ARBA" id="ARBA00023125"/>
    </source>
</evidence>
<sequence length="343" mass="37337">MARLTIRDIARMSGLSKSTVSLVLNNSPRVDPATRERVLELMRQHNYVPNYAATALARGNTRLIGMIVPGLTWRLVAAINYGVASVVEGSEYEIILYTSTNDRNYDRVIERILASKLSAGLLVVTHNQPLEPLEKLHRDGLPVVLVDTLATHADLPAIVTDNYGGAHAAVRHLLELGHRRIACVEGLMEYPCCQERTRGYTDALAEAGISHRPELVQAGGFSAETVADSTRALLSLPKRRRPTAVFAHSDITAYAVMETVEDSGLKVPDDISVVGFDDLASSEHVRPALTTVRQPFEEMGRQAAELLFATIEGGPGETEASRQPPRLSLPTSLIVRDSTSTVA</sequence>
<accession>A0A927N6R5</accession>
<dbReference type="Proteomes" id="UP000638648">
    <property type="component" value="Unassembled WGS sequence"/>
</dbReference>
<dbReference type="InterPro" id="IPR000843">
    <property type="entry name" value="HTH_LacI"/>
</dbReference>
<dbReference type="RefSeq" id="WP_192756029.1">
    <property type="nucleotide sequence ID" value="NZ_BAABJL010000070.1"/>
</dbReference>
<evidence type="ECO:0000313" key="6">
    <source>
        <dbReference type="Proteomes" id="UP000638648"/>
    </source>
</evidence>
<dbReference type="AlphaFoldDB" id="A0A927N6R5"/>
<evidence type="ECO:0000256" key="3">
    <source>
        <dbReference type="ARBA" id="ARBA00023163"/>
    </source>
</evidence>
<keyword evidence="2" id="KW-0238">DNA-binding</keyword>
<keyword evidence="3" id="KW-0804">Transcription</keyword>
<dbReference type="CDD" id="cd01392">
    <property type="entry name" value="HTH_LacI"/>
    <property type="match status" value="1"/>
</dbReference>
<evidence type="ECO:0000256" key="1">
    <source>
        <dbReference type="ARBA" id="ARBA00023015"/>
    </source>
</evidence>
<organism evidence="5 6">
    <name type="scientific">Actinopolymorpha pittospori</name>
    <dbReference type="NCBI Taxonomy" id="648752"/>
    <lineage>
        <taxon>Bacteria</taxon>
        <taxon>Bacillati</taxon>
        <taxon>Actinomycetota</taxon>
        <taxon>Actinomycetes</taxon>
        <taxon>Propionibacteriales</taxon>
        <taxon>Actinopolymorphaceae</taxon>
        <taxon>Actinopolymorpha</taxon>
    </lineage>
</organism>
<dbReference type="PANTHER" id="PTHR30146">
    <property type="entry name" value="LACI-RELATED TRANSCRIPTIONAL REPRESSOR"/>
    <property type="match status" value="1"/>
</dbReference>
<dbReference type="GO" id="GO:0003700">
    <property type="term" value="F:DNA-binding transcription factor activity"/>
    <property type="evidence" value="ECO:0007669"/>
    <property type="project" value="TreeGrafter"/>
</dbReference>
<dbReference type="CDD" id="cd06267">
    <property type="entry name" value="PBP1_LacI_sugar_binding-like"/>
    <property type="match status" value="1"/>
</dbReference>
<dbReference type="Gene3D" id="1.10.260.40">
    <property type="entry name" value="lambda repressor-like DNA-binding domains"/>
    <property type="match status" value="1"/>
</dbReference>
<dbReference type="EMBL" id="JADBEM010000001">
    <property type="protein sequence ID" value="MBE1613104.1"/>
    <property type="molecule type" value="Genomic_DNA"/>
</dbReference>
<dbReference type="PROSITE" id="PS50932">
    <property type="entry name" value="HTH_LACI_2"/>
    <property type="match status" value="1"/>
</dbReference>
<dbReference type="Pfam" id="PF00356">
    <property type="entry name" value="LacI"/>
    <property type="match status" value="1"/>
</dbReference>
<protein>
    <submittedName>
        <fullName evidence="5">LacI family transcriptional regulator</fullName>
    </submittedName>
</protein>
<reference evidence="5" key="1">
    <citation type="submission" date="2020-10" db="EMBL/GenBank/DDBJ databases">
        <title>Sequencing the genomes of 1000 actinobacteria strains.</title>
        <authorList>
            <person name="Klenk H.-P."/>
        </authorList>
    </citation>
    <scope>NUCLEOTIDE SEQUENCE</scope>
    <source>
        <strain evidence="5">DSM 45354</strain>
    </source>
</reference>
<comment type="caution">
    <text evidence="5">The sequence shown here is derived from an EMBL/GenBank/DDBJ whole genome shotgun (WGS) entry which is preliminary data.</text>
</comment>